<dbReference type="EMBL" id="JQFK01001607">
    <property type="protein sequence ID" value="KGK34471.1"/>
    <property type="molecule type" value="Genomic_DNA"/>
</dbReference>
<sequence>LTNYIASLDPEEYHEKFK</sequence>
<gene>
    <name evidence="1" type="ORF">JL09_g6382</name>
</gene>
<dbReference type="HOGENOM" id="CLU_222317_0_0_1"/>
<dbReference type="AlphaFoldDB" id="A0A099NRG2"/>
<proteinExistence type="predicted"/>
<comment type="caution">
    <text evidence="1">The sequence shown here is derived from an EMBL/GenBank/DDBJ whole genome shotgun (WGS) entry which is preliminary data.</text>
</comment>
<reference evidence="2" key="1">
    <citation type="journal article" date="2014" name="Microb. Cell Fact.">
        <title>Exploiting Issatchenkia orientalis SD108 for succinic acid production.</title>
        <authorList>
            <person name="Xiao H."/>
            <person name="Shao Z."/>
            <person name="Jiang Y."/>
            <person name="Dole S."/>
            <person name="Zhao H."/>
        </authorList>
    </citation>
    <scope>NUCLEOTIDE SEQUENCE [LARGE SCALE GENOMIC DNA]</scope>
    <source>
        <strain evidence="2">SD108</strain>
    </source>
</reference>
<dbReference type="Proteomes" id="UP000029867">
    <property type="component" value="Unassembled WGS sequence"/>
</dbReference>
<feature type="non-terminal residue" evidence="1">
    <location>
        <position position="1"/>
    </location>
</feature>
<accession>A0A099NRG2</accession>
<organism evidence="1 2">
    <name type="scientific">Pichia kudriavzevii</name>
    <name type="common">Yeast</name>
    <name type="synonym">Issatchenkia orientalis</name>
    <dbReference type="NCBI Taxonomy" id="4909"/>
    <lineage>
        <taxon>Eukaryota</taxon>
        <taxon>Fungi</taxon>
        <taxon>Dikarya</taxon>
        <taxon>Ascomycota</taxon>
        <taxon>Saccharomycotina</taxon>
        <taxon>Pichiomycetes</taxon>
        <taxon>Pichiales</taxon>
        <taxon>Pichiaceae</taxon>
        <taxon>Pichia</taxon>
    </lineage>
</organism>
<name>A0A099NRG2_PICKU</name>
<protein>
    <submittedName>
        <fullName evidence="1">Uncharacterized protein</fullName>
    </submittedName>
</protein>
<evidence type="ECO:0000313" key="1">
    <source>
        <dbReference type="EMBL" id="KGK34471.1"/>
    </source>
</evidence>
<evidence type="ECO:0000313" key="2">
    <source>
        <dbReference type="Proteomes" id="UP000029867"/>
    </source>
</evidence>